<sequence length="122" mass="13949">MTMFLGKHARRANPCRDFLYQHDTRFQGEQVSGLTFMVLALGIGFVLFMLRRTTGSTGGRLLTTLVFFVSFFVFGATFIGFVAVLIGQSESVRTAWSTRLMFLVPLSVACIWALWRLREWIR</sequence>
<feature type="transmembrane region" description="Helical" evidence="1">
    <location>
        <begin position="31"/>
        <end position="50"/>
    </location>
</feature>
<protein>
    <submittedName>
        <fullName evidence="2">Uncharacterized protein</fullName>
    </submittedName>
</protein>
<name>A0A841HS70_9GAMM</name>
<organism evidence="2 3">
    <name type="scientific">Povalibacter uvarum</name>
    <dbReference type="NCBI Taxonomy" id="732238"/>
    <lineage>
        <taxon>Bacteria</taxon>
        <taxon>Pseudomonadati</taxon>
        <taxon>Pseudomonadota</taxon>
        <taxon>Gammaproteobacteria</taxon>
        <taxon>Steroidobacterales</taxon>
        <taxon>Steroidobacteraceae</taxon>
        <taxon>Povalibacter</taxon>
    </lineage>
</organism>
<dbReference type="RefSeq" id="WP_221304458.1">
    <property type="nucleotide sequence ID" value="NZ_JACHHZ010000007.1"/>
</dbReference>
<comment type="caution">
    <text evidence="2">The sequence shown here is derived from an EMBL/GenBank/DDBJ whole genome shotgun (WGS) entry which is preliminary data.</text>
</comment>
<feature type="transmembrane region" description="Helical" evidence="1">
    <location>
        <begin position="98"/>
        <end position="115"/>
    </location>
</feature>
<keyword evidence="1" id="KW-0812">Transmembrane</keyword>
<gene>
    <name evidence="2" type="ORF">HNQ60_005143</name>
</gene>
<keyword evidence="3" id="KW-1185">Reference proteome</keyword>
<keyword evidence="1" id="KW-0472">Membrane</keyword>
<accession>A0A841HS70</accession>
<feature type="transmembrane region" description="Helical" evidence="1">
    <location>
        <begin position="62"/>
        <end position="86"/>
    </location>
</feature>
<dbReference type="Proteomes" id="UP000588068">
    <property type="component" value="Unassembled WGS sequence"/>
</dbReference>
<keyword evidence="1" id="KW-1133">Transmembrane helix</keyword>
<evidence type="ECO:0000313" key="2">
    <source>
        <dbReference type="EMBL" id="MBB6096221.1"/>
    </source>
</evidence>
<reference evidence="2 3" key="1">
    <citation type="submission" date="2020-08" db="EMBL/GenBank/DDBJ databases">
        <title>Genomic Encyclopedia of Type Strains, Phase IV (KMG-IV): sequencing the most valuable type-strain genomes for metagenomic binning, comparative biology and taxonomic classification.</title>
        <authorList>
            <person name="Goeker M."/>
        </authorList>
    </citation>
    <scope>NUCLEOTIDE SEQUENCE [LARGE SCALE GENOMIC DNA]</scope>
    <source>
        <strain evidence="2 3">DSM 26723</strain>
    </source>
</reference>
<dbReference type="EMBL" id="JACHHZ010000007">
    <property type="protein sequence ID" value="MBB6096221.1"/>
    <property type="molecule type" value="Genomic_DNA"/>
</dbReference>
<dbReference type="AlphaFoldDB" id="A0A841HS70"/>
<evidence type="ECO:0000313" key="3">
    <source>
        <dbReference type="Proteomes" id="UP000588068"/>
    </source>
</evidence>
<proteinExistence type="predicted"/>
<evidence type="ECO:0000256" key="1">
    <source>
        <dbReference type="SAM" id="Phobius"/>
    </source>
</evidence>